<keyword evidence="1" id="KW-0732">Signal</keyword>
<keyword evidence="3" id="KW-1185">Reference proteome</keyword>
<comment type="caution">
    <text evidence="2">The sequence shown here is derived from an EMBL/GenBank/DDBJ whole genome shotgun (WGS) entry which is preliminary data.</text>
</comment>
<evidence type="ECO:0000313" key="2">
    <source>
        <dbReference type="EMBL" id="MBC8541682.1"/>
    </source>
</evidence>
<dbReference type="EMBL" id="JACRSU010000005">
    <property type="protein sequence ID" value="MBC8541682.1"/>
    <property type="molecule type" value="Genomic_DNA"/>
</dbReference>
<reference evidence="2" key="1">
    <citation type="submission" date="2020-08" db="EMBL/GenBank/DDBJ databases">
        <title>Genome public.</title>
        <authorList>
            <person name="Liu C."/>
            <person name="Sun Q."/>
        </authorList>
    </citation>
    <scope>NUCLEOTIDE SEQUENCE</scope>
    <source>
        <strain evidence="2">H8</strain>
    </source>
</reference>
<dbReference type="Proteomes" id="UP000611762">
    <property type="component" value="Unassembled WGS sequence"/>
</dbReference>
<gene>
    <name evidence="2" type="ORF">H8698_11905</name>
</gene>
<evidence type="ECO:0000313" key="3">
    <source>
        <dbReference type="Proteomes" id="UP000611762"/>
    </source>
</evidence>
<organism evidence="2 3">
    <name type="scientific">Congzhengia minquanensis</name>
    <dbReference type="NCBI Taxonomy" id="2763657"/>
    <lineage>
        <taxon>Bacteria</taxon>
        <taxon>Bacillati</taxon>
        <taxon>Bacillota</taxon>
        <taxon>Clostridia</taxon>
        <taxon>Eubacteriales</taxon>
        <taxon>Oscillospiraceae</taxon>
        <taxon>Congzhengia</taxon>
    </lineage>
</organism>
<feature type="signal peptide" evidence="1">
    <location>
        <begin position="1"/>
        <end position="22"/>
    </location>
</feature>
<sequence>MKKFFAAFLAALLVLGTSPVFAEDSFNYTITVDGVTVPSEPGYNGSLYRYTSIADALGYETAFHAETGIVESKKGDITVTFAVSGYGGATVVQDDEFKDYLGYFYAQNIYDKLYISYYNAEALASVVDAGLVVDESASTVSIYSSAGKQALAEQTDARLTLFNEMMGLTRDKNYTSQGTGNMTMNLSSKLFGLSGTGEINFETVSAKSGNKTYSKVITSNSGLMNLLHLNIDDDEISKSETIEIYTDGQQVYLKSKTLTKALLQEEEYAFSYEYPEQTELLMDQWVTTDNFPPSYRLLLNNGITLGNFIVDYCFETATYYANPIDMIDMFVTLMSDENITVTENNGLKTYAYKIDKNTYLKCLEPMIPEMSEEERAEFDAVMDGFEMEMTAAETVTADGIKSVSGGKSSLSNVPNPWNEDVFSGEILFSAEETAAFSENVEYAFPDVSGAVNLTDFVKSVTDADIFEH</sequence>
<dbReference type="AlphaFoldDB" id="A0A926HVI4"/>
<name>A0A926HVI4_9FIRM</name>
<dbReference type="RefSeq" id="WP_249313706.1">
    <property type="nucleotide sequence ID" value="NZ_JACRSU010000005.1"/>
</dbReference>
<feature type="chain" id="PRO_5036735895" description="Copper amine oxidase-like N-terminal domain-containing protein" evidence="1">
    <location>
        <begin position="23"/>
        <end position="468"/>
    </location>
</feature>
<proteinExistence type="predicted"/>
<accession>A0A926HVI4</accession>
<evidence type="ECO:0000256" key="1">
    <source>
        <dbReference type="SAM" id="SignalP"/>
    </source>
</evidence>
<evidence type="ECO:0008006" key="4">
    <source>
        <dbReference type="Google" id="ProtNLM"/>
    </source>
</evidence>
<protein>
    <recommendedName>
        <fullName evidence="4">Copper amine oxidase-like N-terminal domain-containing protein</fullName>
    </recommendedName>
</protein>